<protein>
    <submittedName>
        <fullName evidence="1">Uncharacterized protein</fullName>
    </submittedName>
</protein>
<organism evidence="1 2">
    <name type="scientific">Rothia aeria</name>
    <dbReference type="NCBI Taxonomy" id="172042"/>
    <lineage>
        <taxon>Bacteria</taxon>
        <taxon>Bacillati</taxon>
        <taxon>Actinomycetota</taxon>
        <taxon>Actinomycetes</taxon>
        <taxon>Micrococcales</taxon>
        <taxon>Micrococcaceae</taxon>
        <taxon>Rothia</taxon>
    </lineage>
</organism>
<dbReference type="Proteomes" id="UP000282386">
    <property type="component" value="Chromosome"/>
</dbReference>
<gene>
    <name evidence="1" type="ORF">NCTC10207_00236</name>
</gene>
<evidence type="ECO:0000313" key="1">
    <source>
        <dbReference type="EMBL" id="VEI22168.1"/>
    </source>
</evidence>
<dbReference type="EMBL" id="LR134479">
    <property type="protein sequence ID" value="VEI22168.1"/>
    <property type="molecule type" value="Genomic_DNA"/>
</dbReference>
<proteinExistence type="predicted"/>
<evidence type="ECO:0000313" key="2">
    <source>
        <dbReference type="Proteomes" id="UP000282386"/>
    </source>
</evidence>
<sequence>MLSDYDKKLLLEIIKSQETSLLEIKECLINLQNENVSQDELYSFLEKLRSDAKTESEEDRILEIMDLVCGWCSWDLQIYPQK</sequence>
<accession>A0A7Z9A1C1</accession>
<reference evidence="1 2" key="1">
    <citation type="submission" date="2018-12" db="EMBL/GenBank/DDBJ databases">
        <authorList>
            <consortium name="Pathogen Informatics"/>
        </authorList>
    </citation>
    <scope>NUCLEOTIDE SEQUENCE [LARGE SCALE GENOMIC DNA]</scope>
    <source>
        <strain evidence="1 2">NCTC10207</strain>
    </source>
</reference>
<dbReference type="AlphaFoldDB" id="A0A7Z9A1C1"/>
<name>A0A7Z9A1C1_9MICC</name>